<dbReference type="AlphaFoldDB" id="X1IT65"/>
<reference evidence="1" key="1">
    <citation type="journal article" date="2014" name="Front. Microbiol.">
        <title>High frequency of phylogenetically diverse reductive dehalogenase-homologous genes in deep subseafloor sedimentary metagenomes.</title>
        <authorList>
            <person name="Kawai M."/>
            <person name="Futagami T."/>
            <person name="Toyoda A."/>
            <person name="Takaki Y."/>
            <person name="Nishi S."/>
            <person name="Hori S."/>
            <person name="Arai W."/>
            <person name="Tsubouchi T."/>
            <person name="Morono Y."/>
            <person name="Uchiyama I."/>
            <person name="Ito T."/>
            <person name="Fujiyama A."/>
            <person name="Inagaki F."/>
            <person name="Takami H."/>
        </authorList>
    </citation>
    <scope>NUCLEOTIDE SEQUENCE</scope>
    <source>
        <strain evidence="1">Expedition CK06-06</strain>
    </source>
</reference>
<dbReference type="EMBL" id="BARU01027003">
    <property type="protein sequence ID" value="GAH69299.1"/>
    <property type="molecule type" value="Genomic_DNA"/>
</dbReference>
<sequence>MNEIVSASNHVTTAQQRINLTIKGNNAEDC</sequence>
<name>X1IT65_9ZZZZ</name>
<comment type="caution">
    <text evidence="1">The sequence shown here is derived from an EMBL/GenBank/DDBJ whole genome shotgun (WGS) entry which is preliminary data.</text>
</comment>
<accession>X1IT65</accession>
<proteinExistence type="predicted"/>
<feature type="non-terminal residue" evidence="1">
    <location>
        <position position="30"/>
    </location>
</feature>
<protein>
    <submittedName>
        <fullName evidence="1">Uncharacterized protein</fullName>
    </submittedName>
</protein>
<gene>
    <name evidence="1" type="ORF">S03H2_43307</name>
</gene>
<evidence type="ECO:0000313" key="1">
    <source>
        <dbReference type="EMBL" id="GAH69299.1"/>
    </source>
</evidence>
<organism evidence="1">
    <name type="scientific">marine sediment metagenome</name>
    <dbReference type="NCBI Taxonomy" id="412755"/>
    <lineage>
        <taxon>unclassified sequences</taxon>
        <taxon>metagenomes</taxon>
        <taxon>ecological metagenomes</taxon>
    </lineage>
</organism>